<gene>
    <name evidence="7" type="ORF">ACLA_077680</name>
</gene>
<name>A1CLP2_ASPCL</name>
<dbReference type="AlphaFoldDB" id="A1CLP2"/>
<keyword evidence="2" id="KW-0238">DNA-binding</keyword>
<dbReference type="Pfam" id="PF00172">
    <property type="entry name" value="Zn_clus"/>
    <property type="match status" value="1"/>
</dbReference>
<evidence type="ECO:0000256" key="5">
    <source>
        <dbReference type="SAM" id="MobiDB-lite"/>
    </source>
</evidence>
<keyword evidence="8" id="KW-1185">Reference proteome</keyword>
<feature type="compositionally biased region" description="Pro residues" evidence="5">
    <location>
        <begin position="112"/>
        <end position="131"/>
    </location>
</feature>
<dbReference type="HOGENOM" id="CLU_066278_0_0_1"/>
<dbReference type="SUPFAM" id="SSF57701">
    <property type="entry name" value="Zn2/Cys6 DNA-binding domain"/>
    <property type="match status" value="1"/>
</dbReference>
<dbReference type="GO" id="GO:0008270">
    <property type="term" value="F:zinc ion binding"/>
    <property type="evidence" value="ECO:0007669"/>
    <property type="project" value="InterPro"/>
</dbReference>
<evidence type="ECO:0000256" key="4">
    <source>
        <dbReference type="ARBA" id="ARBA00023242"/>
    </source>
</evidence>
<evidence type="ECO:0000313" key="8">
    <source>
        <dbReference type="Proteomes" id="UP000006701"/>
    </source>
</evidence>
<feature type="domain" description="Zn(2)-C6 fungal-type" evidence="6">
    <location>
        <begin position="12"/>
        <end position="46"/>
    </location>
</feature>
<dbReference type="GO" id="GO:0003677">
    <property type="term" value="F:DNA binding"/>
    <property type="evidence" value="ECO:0007669"/>
    <property type="project" value="UniProtKB-KW"/>
</dbReference>
<dbReference type="STRING" id="344612.A1CLP2"/>
<dbReference type="OrthoDB" id="4222821at2759"/>
<proteinExistence type="predicted"/>
<keyword evidence="3" id="KW-0804">Transcription</keyword>
<dbReference type="PROSITE" id="PS50048">
    <property type="entry name" value="ZN2_CY6_FUNGAL_2"/>
    <property type="match status" value="1"/>
</dbReference>
<accession>A1CLP2</accession>
<keyword evidence="4" id="KW-0539">Nucleus</keyword>
<dbReference type="GeneID" id="4702564"/>
<evidence type="ECO:0000259" key="6">
    <source>
        <dbReference type="PROSITE" id="PS50048"/>
    </source>
</evidence>
<feature type="region of interest" description="Disordered" evidence="5">
    <location>
        <begin position="55"/>
        <end position="84"/>
    </location>
</feature>
<evidence type="ECO:0000313" key="7">
    <source>
        <dbReference type="EMBL" id="EAW09021.1"/>
    </source>
</evidence>
<feature type="region of interest" description="Disordered" evidence="5">
    <location>
        <begin position="111"/>
        <end position="139"/>
    </location>
</feature>
<dbReference type="CDD" id="cd00067">
    <property type="entry name" value="GAL4"/>
    <property type="match status" value="1"/>
</dbReference>
<evidence type="ECO:0000256" key="2">
    <source>
        <dbReference type="ARBA" id="ARBA00023125"/>
    </source>
</evidence>
<protein>
    <submittedName>
        <fullName evidence="7">C6 zinc finger domain protein</fullName>
    </submittedName>
</protein>
<dbReference type="Proteomes" id="UP000006701">
    <property type="component" value="Unassembled WGS sequence"/>
</dbReference>
<evidence type="ECO:0000256" key="1">
    <source>
        <dbReference type="ARBA" id="ARBA00023015"/>
    </source>
</evidence>
<dbReference type="VEuPathDB" id="FungiDB:ACLA_077680"/>
<reference evidence="7 8" key="1">
    <citation type="journal article" date="2008" name="PLoS Genet.">
        <title>Genomic islands in the pathogenic filamentous fungus Aspergillus fumigatus.</title>
        <authorList>
            <person name="Fedorova N.D."/>
            <person name="Khaldi N."/>
            <person name="Joardar V.S."/>
            <person name="Maiti R."/>
            <person name="Amedeo P."/>
            <person name="Anderson M.J."/>
            <person name="Crabtree J."/>
            <person name="Silva J.C."/>
            <person name="Badger J.H."/>
            <person name="Albarraq A."/>
            <person name="Angiuoli S."/>
            <person name="Bussey H."/>
            <person name="Bowyer P."/>
            <person name="Cotty P.J."/>
            <person name="Dyer P.S."/>
            <person name="Egan A."/>
            <person name="Galens K."/>
            <person name="Fraser-Liggett C.M."/>
            <person name="Haas B.J."/>
            <person name="Inman J.M."/>
            <person name="Kent R."/>
            <person name="Lemieux S."/>
            <person name="Malavazi I."/>
            <person name="Orvis J."/>
            <person name="Roemer T."/>
            <person name="Ronning C.M."/>
            <person name="Sundaram J.P."/>
            <person name="Sutton G."/>
            <person name="Turner G."/>
            <person name="Venter J.C."/>
            <person name="White O.R."/>
            <person name="Whitty B.R."/>
            <person name="Youngman P."/>
            <person name="Wolfe K.H."/>
            <person name="Goldman G.H."/>
            <person name="Wortman J.R."/>
            <person name="Jiang B."/>
            <person name="Denning D.W."/>
            <person name="Nierman W.C."/>
        </authorList>
    </citation>
    <scope>NUCLEOTIDE SEQUENCE [LARGE SCALE GENOMIC DNA]</scope>
    <source>
        <strain evidence="8">ATCC 1007 / CBS 513.65 / DSM 816 / NCTC 3887 / NRRL 1</strain>
    </source>
</reference>
<organism evidence="7 8">
    <name type="scientific">Aspergillus clavatus (strain ATCC 1007 / CBS 513.65 / DSM 816 / NCTC 3887 / NRRL 1 / QM 1276 / 107)</name>
    <dbReference type="NCBI Taxonomy" id="344612"/>
    <lineage>
        <taxon>Eukaryota</taxon>
        <taxon>Fungi</taxon>
        <taxon>Dikarya</taxon>
        <taxon>Ascomycota</taxon>
        <taxon>Pezizomycotina</taxon>
        <taxon>Eurotiomycetes</taxon>
        <taxon>Eurotiomycetidae</taxon>
        <taxon>Eurotiales</taxon>
        <taxon>Aspergillaceae</taxon>
        <taxon>Aspergillus</taxon>
        <taxon>Aspergillus subgen. Fumigati</taxon>
    </lineage>
</organism>
<dbReference type="eggNOG" id="ENOG502SV2G">
    <property type="taxonomic scope" value="Eukaryota"/>
</dbReference>
<dbReference type="RefSeq" id="XP_001270447.1">
    <property type="nucleotide sequence ID" value="XM_001270446.1"/>
</dbReference>
<dbReference type="InterPro" id="IPR001138">
    <property type="entry name" value="Zn2Cys6_DnaBD"/>
</dbReference>
<dbReference type="EMBL" id="DS027057">
    <property type="protein sequence ID" value="EAW09021.1"/>
    <property type="molecule type" value="Genomic_DNA"/>
</dbReference>
<dbReference type="GO" id="GO:0000981">
    <property type="term" value="F:DNA-binding transcription factor activity, RNA polymerase II-specific"/>
    <property type="evidence" value="ECO:0007669"/>
    <property type="project" value="InterPro"/>
</dbReference>
<feature type="compositionally biased region" description="Low complexity" evidence="5">
    <location>
        <begin position="56"/>
        <end position="84"/>
    </location>
</feature>
<sequence>MQHTAALPKRLSCDRCYAQKLRCPRSSTSDDPSCIRCLRQKVQCVYSTALPKGRPRAAARASAAGGATTTTTATATTAPSISDTAPPIFSAEDLASFTSWLPDPTWGDPLGFFPPPVVPQPPPLDTTPPPRASSASVLENPEQCVGRLSALATRLHAVYRTTRALSDHPLITNAAFEAVATLFNVPSSSSSSPPSTTTAATNLRETFTSSHHLLEIISHLLGTTPTTDSSPALVADETVIYHFTIACYSLLLLIYATLLTALHRDALTHAQPSLSTTTTTTNTPTGRDNTSTWCSTRSLVELRLFLLFHLITYFLDRLQQSVRMYTAQFEKQTIHSTTTTAGKRPPPPTRRRWSDEAAEEVMMVEEPWEQHIAPPPPPVFPSSSLGSISELETRARSALMQLRLSLGAARGGLVDV</sequence>
<dbReference type="KEGG" id="act:ACLA_077680"/>
<keyword evidence="1" id="KW-0805">Transcription regulation</keyword>
<evidence type="ECO:0000256" key="3">
    <source>
        <dbReference type="ARBA" id="ARBA00023163"/>
    </source>
</evidence>
<dbReference type="Gene3D" id="4.10.240.10">
    <property type="entry name" value="Zn(2)-C6 fungal-type DNA-binding domain"/>
    <property type="match status" value="1"/>
</dbReference>
<dbReference type="InterPro" id="IPR036864">
    <property type="entry name" value="Zn2-C6_fun-type_DNA-bd_sf"/>
</dbReference>